<feature type="transmembrane region" description="Helical" evidence="1">
    <location>
        <begin position="57"/>
        <end position="77"/>
    </location>
</feature>
<dbReference type="AlphaFoldDB" id="A0A2A6Z7G5"/>
<feature type="transmembrane region" description="Helical" evidence="1">
    <location>
        <begin position="31"/>
        <end position="51"/>
    </location>
</feature>
<protein>
    <recommendedName>
        <fullName evidence="2">Heparan-alpha-glucosaminide N-acetyltransferase catalytic domain-containing protein</fullName>
    </recommendedName>
</protein>
<dbReference type="Proteomes" id="UP000220752">
    <property type="component" value="Unassembled WGS sequence"/>
</dbReference>
<evidence type="ECO:0000313" key="4">
    <source>
        <dbReference type="Proteomes" id="UP000220752"/>
    </source>
</evidence>
<comment type="caution">
    <text evidence="3">The sequence shown here is derived from an EMBL/GenBank/DDBJ whole genome shotgun (WGS) entry which is preliminary data.</text>
</comment>
<keyword evidence="1" id="KW-0472">Membrane</keyword>
<feature type="domain" description="Heparan-alpha-glucosaminide N-acetyltransferase catalytic" evidence="2">
    <location>
        <begin position="15"/>
        <end position="242"/>
    </location>
</feature>
<feature type="transmembrane region" description="Helical" evidence="1">
    <location>
        <begin position="84"/>
        <end position="101"/>
    </location>
</feature>
<organism evidence="3 4">
    <name type="scientific">Faecalibacterium langellae</name>
    <dbReference type="NCBI Taxonomy" id="3435293"/>
    <lineage>
        <taxon>Bacteria</taxon>
        <taxon>Bacillati</taxon>
        <taxon>Bacillota</taxon>
        <taxon>Clostridia</taxon>
        <taxon>Eubacteriales</taxon>
        <taxon>Oscillospiraceae</taxon>
        <taxon>Faecalibacterium</taxon>
    </lineage>
</organism>
<feature type="transmembrane region" description="Helical" evidence="1">
    <location>
        <begin position="107"/>
        <end position="125"/>
    </location>
</feature>
<sequence>MENERRVQQKAPAGRYALLDELRGLDLVSMMLYHACWDMMFLFGIWMDWYAGMPGRLWQQAICWVFILLSGFCVPLGHRTLKRGAQVFAAGALVTVVTLVFMPEDRVVFGVLTFLGSAMLLTGVLEPLLKKIPPAAGLAVSAVLFALTYHLDERWLGFGGLRLALPDAWYANYFTAFFGFLPFDFYSTDYFALLPWLFLFWAGYYLHKAVGRRRMEPLRRSVCPALGWMGRHSLLLYLLHQPVIYGVLSAAAVLFA</sequence>
<evidence type="ECO:0000259" key="2">
    <source>
        <dbReference type="Pfam" id="PF07786"/>
    </source>
</evidence>
<keyword evidence="4" id="KW-1185">Reference proteome</keyword>
<gene>
    <name evidence="3" type="ORF">CGS46_12360</name>
</gene>
<feature type="transmembrane region" description="Helical" evidence="1">
    <location>
        <begin position="234"/>
        <end position="255"/>
    </location>
</feature>
<proteinExistence type="predicted"/>
<evidence type="ECO:0000256" key="1">
    <source>
        <dbReference type="SAM" id="Phobius"/>
    </source>
</evidence>
<feature type="transmembrane region" description="Helical" evidence="1">
    <location>
        <begin position="132"/>
        <end position="151"/>
    </location>
</feature>
<accession>A0A2A6Z7G5</accession>
<feature type="transmembrane region" description="Helical" evidence="1">
    <location>
        <begin position="190"/>
        <end position="207"/>
    </location>
</feature>
<reference evidence="3 4" key="1">
    <citation type="journal article" date="2017" name="Front. Microbiol.">
        <title>New Insights into the Diversity of the Genus Faecalibacterium.</title>
        <authorList>
            <person name="Benevides L."/>
            <person name="Burman S."/>
            <person name="Martin R."/>
            <person name="Robert V."/>
            <person name="Thomas M."/>
            <person name="Miquel S."/>
            <person name="Chain F."/>
            <person name="Sokol H."/>
            <person name="Bermudez-Humaran L.G."/>
            <person name="Morrison M."/>
            <person name="Langella P."/>
            <person name="Azevedo V.A."/>
            <person name="Chatel J.M."/>
            <person name="Soares S."/>
        </authorList>
    </citation>
    <scope>NUCLEOTIDE SEQUENCE [LARGE SCALE GENOMIC DNA]</scope>
    <source>
        <strain evidence="4">CNCM I-4540</strain>
    </source>
</reference>
<keyword evidence="1" id="KW-0812">Transmembrane</keyword>
<keyword evidence="1" id="KW-1133">Transmembrane helix</keyword>
<name>A0A2A6Z7G5_9FIRM</name>
<dbReference type="InterPro" id="IPR012429">
    <property type="entry name" value="HGSNAT_cat"/>
</dbReference>
<dbReference type="EMBL" id="NMTQ01000037">
    <property type="protein sequence ID" value="PDX57313.1"/>
    <property type="molecule type" value="Genomic_DNA"/>
</dbReference>
<evidence type="ECO:0000313" key="3">
    <source>
        <dbReference type="EMBL" id="PDX57313.1"/>
    </source>
</evidence>
<dbReference type="Pfam" id="PF07786">
    <property type="entry name" value="HGSNAT_cat"/>
    <property type="match status" value="1"/>
</dbReference>